<sequence length="122" mass="14162">MNERRNEPFRYPFETPLPGFYNRKSSKNVSGPLKVKDISLNGLRFSCAVQPGLSMKDELLISFIYEHETFTAEGRLIWMKVEENEMTCGIHVFEFPDRLKTIIQELGESMQADKNEQTTRSP</sequence>
<dbReference type="InterPro" id="IPR009875">
    <property type="entry name" value="PilZ_domain"/>
</dbReference>
<accession>A0A1I3X926</accession>
<dbReference type="Proteomes" id="UP000183557">
    <property type="component" value="Unassembled WGS sequence"/>
</dbReference>
<dbReference type="AlphaFoldDB" id="A0A1I3X926"/>
<organism evidence="2 3">
    <name type="scientific">Halobacillus dabanensis</name>
    <dbReference type="NCBI Taxonomy" id="240302"/>
    <lineage>
        <taxon>Bacteria</taxon>
        <taxon>Bacillati</taxon>
        <taxon>Bacillota</taxon>
        <taxon>Bacilli</taxon>
        <taxon>Bacillales</taxon>
        <taxon>Bacillaceae</taxon>
        <taxon>Halobacillus</taxon>
    </lineage>
</organism>
<dbReference type="EMBL" id="FOSB01000008">
    <property type="protein sequence ID" value="SFK16010.1"/>
    <property type="molecule type" value="Genomic_DNA"/>
</dbReference>
<evidence type="ECO:0000259" key="1">
    <source>
        <dbReference type="Pfam" id="PF07238"/>
    </source>
</evidence>
<reference evidence="3" key="1">
    <citation type="submission" date="2016-10" db="EMBL/GenBank/DDBJ databases">
        <authorList>
            <person name="Varghese N."/>
            <person name="Submissions S."/>
        </authorList>
    </citation>
    <scope>NUCLEOTIDE SEQUENCE [LARGE SCALE GENOMIC DNA]</scope>
    <source>
        <strain evidence="3">CGMCC 1.3704</strain>
    </source>
</reference>
<gene>
    <name evidence="2" type="ORF">SAMN04487936_10870</name>
</gene>
<dbReference type="RefSeq" id="WP_075037215.1">
    <property type="nucleotide sequence ID" value="NZ_FOSB01000008.1"/>
</dbReference>
<dbReference type="GO" id="GO:0035438">
    <property type="term" value="F:cyclic-di-GMP binding"/>
    <property type="evidence" value="ECO:0007669"/>
    <property type="project" value="InterPro"/>
</dbReference>
<dbReference type="Gene3D" id="2.40.10.220">
    <property type="entry name" value="predicted glycosyltransferase like domains"/>
    <property type="match status" value="1"/>
</dbReference>
<evidence type="ECO:0000313" key="2">
    <source>
        <dbReference type="EMBL" id="SFK16010.1"/>
    </source>
</evidence>
<protein>
    <submittedName>
        <fullName evidence="2">PilZ domain-containing protein</fullName>
    </submittedName>
</protein>
<evidence type="ECO:0000313" key="3">
    <source>
        <dbReference type="Proteomes" id="UP000183557"/>
    </source>
</evidence>
<dbReference type="OrthoDB" id="2354159at2"/>
<dbReference type="Pfam" id="PF07238">
    <property type="entry name" value="PilZ"/>
    <property type="match status" value="1"/>
</dbReference>
<feature type="domain" description="PilZ" evidence="1">
    <location>
        <begin position="4"/>
        <end position="105"/>
    </location>
</feature>
<keyword evidence="3" id="KW-1185">Reference proteome</keyword>
<proteinExistence type="predicted"/>
<name>A0A1I3X926_HALDA</name>